<dbReference type="EMBL" id="CAJPEX010001918">
    <property type="protein sequence ID" value="CAG0920206.1"/>
    <property type="molecule type" value="Genomic_DNA"/>
</dbReference>
<dbReference type="OrthoDB" id="195089at2759"/>
<feature type="domain" description="FANCI solenoid 4" evidence="5">
    <location>
        <begin position="1069"/>
        <end position="1273"/>
    </location>
</feature>
<protein>
    <submittedName>
        <fullName evidence="7">Uncharacterized protein</fullName>
    </submittedName>
</protein>
<dbReference type="InterPro" id="IPR016024">
    <property type="entry name" value="ARM-type_fold"/>
</dbReference>
<dbReference type="Pfam" id="PF14678">
    <property type="entry name" value="FANCI_S4"/>
    <property type="match status" value="1"/>
</dbReference>
<feature type="domain" description="FANCI solenoid 3" evidence="4">
    <location>
        <begin position="865"/>
        <end position="1015"/>
    </location>
</feature>
<dbReference type="InterPro" id="IPR029314">
    <property type="entry name" value="FANCI_S4"/>
</dbReference>
<dbReference type="InterPro" id="IPR026171">
    <property type="entry name" value="FANCI"/>
</dbReference>
<dbReference type="Pfam" id="PF14676">
    <property type="entry name" value="FANCI_S2"/>
    <property type="match status" value="1"/>
</dbReference>
<evidence type="ECO:0000313" key="8">
    <source>
        <dbReference type="Proteomes" id="UP000678499"/>
    </source>
</evidence>
<dbReference type="Proteomes" id="UP000678499">
    <property type="component" value="Unassembled WGS sequence"/>
</dbReference>
<dbReference type="SUPFAM" id="SSF48371">
    <property type="entry name" value="ARM repeat"/>
    <property type="match status" value="1"/>
</dbReference>
<dbReference type="Pfam" id="PF14680">
    <property type="entry name" value="FANCI_HD2"/>
    <property type="match status" value="1"/>
</dbReference>
<dbReference type="InterPro" id="IPR029315">
    <property type="entry name" value="FANCI_S2"/>
</dbReference>
<evidence type="ECO:0000259" key="5">
    <source>
        <dbReference type="Pfam" id="PF14678"/>
    </source>
</evidence>
<evidence type="ECO:0000313" key="7">
    <source>
        <dbReference type="EMBL" id="CAD7280054.1"/>
    </source>
</evidence>
<feature type="domain" description="FANCI solenoid 1" evidence="2">
    <location>
        <begin position="98"/>
        <end position="283"/>
    </location>
</feature>
<sequence length="1365" mass="149803">MTNRLNVAENGPDEAWFRELSEILKGDQPADVLSKLVDRINISKLGDATSRLFHSLSDENDPGCRLRHVVFTSILNRLKQSSPRQSSDAVVCAVQFSAESFPPLLLVKAIKDLTNWIINGSADPNVGQWLEVFPKLLSLISEETSVPDGPDRIKGSDYLRKVVCMITSESWAQSQAVRISSALLELDLMPDETNAVTKKLEHCLIGASLQDLPAIAMRLITTENYSRTQTLLHLLSSTFASRLNDSIRDTPDNPETISLATTSTAEEREIQECIGTMVLQVCSLVDGPVGDELVKLSKDSCLFPASILTPFTLSLFVAMAMKEKYSCILENIVAAFVAHFALIEQMKDHVGMRELGGKVDWNPTKVVREAVEIGERAGCEPIEQGLLSLAFALVKSAGKEDAAAAFGASQLATEILVRLVKRESTSTVLSTFSYLISTSANQRLLADVFSRLVKSAGRSLITNGIGELKSLCLKLGKLPLSVAYSVMHALAGLLKFSQPLKDAYIIALKKTLFSKHKNDRLVGVSGILMLVENCKIFGTSRGLSTTQDVNFSLTQQVNDVFARPTQFGASKQEAAVILVRDALFTLRICLSQKAEVKEILYRGLTEAVRKNPELGKYVLNFVLPTLKKYVVDADEDPDGRRGSQAFPPFDVNACIVPVRDEGFALLEPVGDLLTLVAECVSCEGGNAENFTARTSVNVENAQKLVGNVSGAYAEADVTKLIPDDADLSPYTNGGQFNVVWKEAGGAALSTQSALEILEYFKLHSKVHDKLLEKEKSGAKAKKNAQPQNSQDTERKAVLRLRPYEFSFSAHFLESCLCALFGDDDPDHMEGLPKLRADPGFVCTILSAWQEKLSCQPGCQMLKIPVLQSIGKVLLSHCDDLYASTEDSDRNEVAMSLECLGLAMKLVQDVHPQKFWTHLCVIGQHFRVLFLAGSPPPQTDRNGQEIRSSKLLLDTAKIQCQVFKKVVGNVLDDDEKVAGRAVAPALNLITALCRLTCEFETEFTKQTADWLVSMFEKEGKSLDGSGIRAMLTAWCSMTLMGCQTPHSSKHLADRIVSIVGAYADCDDASVVENPGGFGMLQDKAWVTPATLALCGFLDKMSDSGSIIVNRLKRILPLSLKENAPFYVTPSITDIESKVCVQIGLPCFLHGTLIIGKIGQVGVDTLSKSIVKSINVQTNLARYLMLKYVKMKNDAHLPPKYVRKVVQCENLPRKRKADPSTEHARVRKMAKKYSDMIFGVERYEQVLLQLSKKCHVNLLEGARLPTARDFKIDRNVLLEELGDQVEAEDDEAPNLSVPTTSNSQAEEEAVAETPLPQAKKRKTLGPKRKKTMTATASDHSNLKKFTADLIFASVAIEDGHQCSSIYS</sequence>
<dbReference type="InterPro" id="IPR029312">
    <property type="entry name" value="FANCI_HD2"/>
</dbReference>
<reference evidence="7" key="1">
    <citation type="submission" date="2020-11" db="EMBL/GenBank/DDBJ databases">
        <authorList>
            <person name="Tran Van P."/>
        </authorList>
    </citation>
    <scope>NUCLEOTIDE SEQUENCE</scope>
</reference>
<evidence type="ECO:0000256" key="1">
    <source>
        <dbReference type="SAM" id="MobiDB-lite"/>
    </source>
</evidence>
<feature type="region of interest" description="Disordered" evidence="1">
    <location>
        <begin position="774"/>
        <end position="793"/>
    </location>
</feature>
<keyword evidence="8" id="KW-1185">Reference proteome</keyword>
<feature type="domain" description="FANCI solenoid 2" evidence="3">
    <location>
        <begin position="384"/>
        <end position="528"/>
    </location>
</feature>
<dbReference type="PANTHER" id="PTHR21818">
    <property type="entry name" value="BC025462 PROTEIN"/>
    <property type="match status" value="1"/>
</dbReference>
<evidence type="ECO:0000259" key="2">
    <source>
        <dbReference type="Pfam" id="PF14675"/>
    </source>
</evidence>
<name>A0A7R9BR81_9CRUS</name>
<dbReference type="GO" id="GO:0070182">
    <property type="term" value="F:DNA polymerase binding"/>
    <property type="evidence" value="ECO:0007669"/>
    <property type="project" value="TreeGrafter"/>
</dbReference>
<dbReference type="GO" id="GO:0006281">
    <property type="term" value="P:DNA repair"/>
    <property type="evidence" value="ECO:0007669"/>
    <property type="project" value="InterPro"/>
</dbReference>
<evidence type="ECO:0000259" key="4">
    <source>
        <dbReference type="Pfam" id="PF14677"/>
    </source>
</evidence>
<evidence type="ECO:0000259" key="6">
    <source>
        <dbReference type="Pfam" id="PF14680"/>
    </source>
</evidence>
<organism evidence="7">
    <name type="scientific">Notodromas monacha</name>
    <dbReference type="NCBI Taxonomy" id="399045"/>
    <lineage>
        <taxon>Eukaryota</taxon>
        <taxon>Metazoa</taxon>
        <taxon>Ecdysozoa</taxon>
        <taxon>Arthropoda</taxon>
        <taxon>Crustacea</taxon>
        <taxon>Oligostraca</taxon>
        <taxon>Ostracoda</taxon>
        <taxon>Podocopa</taxon>
        <taxon>Podocopida</taxon>
        <taxon>Cypridocopina</taxon>
        <taxon>Cypridoidea</taxon>
        <taxon>Cyprididae</taxon>
        <taxon>Notodromas</taxon>
    </lineage>
</organism>
<feature type="domain" description="FANCI helical" evidence="6">
    <location>
        <begin position="572"/>
        <end position="717"/>
    </location>
</feature>
<dbReference type="PANTHER" id="PTHR21818:SF0">
    <property type="entry name" value="FANCONI ANEMIA GROUP I PROTEIN"/>
    <property type="match status" value="1"/>
</dbReference>
<dbReference type="Pfam" id="PF14675">
    <property type="entry name" value="FANCI_S1"/>
    <property type="match status" value="1"/>
</dbReference>
<feature type="compositionally biased region" description="Basic residues" evidence="1">
    <location>
        <begin position="1316"/>
        <end position="1329"/>
    </location>
</feature>
<evidence type="ECO:0000259" key="3">
    <source>
        <dbReference type="Pfam" id="PF14676"/>
    </source>
</evidence>
<proteinExistence type="predicted"/>
<dbReference type="InterPro" id="IPR029313">
    <property type="entry name" value="FANCI_S3"/>
</dbReference>
<dbReference type="InterPro" id="IPR029308">
    <property type="entry name" value="FANCI_S1"/>
</dbReference>
<feature type="region of interest" description="Disordered" evidence="1">
    <location>
        <begin position="1282"/>
        <end position="1334"/>
    </location>
</feature>
<dbReference type="Pfam" id="PF14677">
    <property type="entry name" value="FANCI_S3"/>
    <property type="match status" value="1"/>
</dbReference>
<dbReference type="EMBL" id="OA883955">
    <property type="protein sequence ID" value="CAD7280054.1"/>
    <property type="molecule type" value="Genomic_DNA"/>
</dbReference>
<gene>
    <name evidence="7" type="ORF">NMOB1V02_LOCUS7718</name>
</gene>
<accession>A0A7R9BR81</accession>